<dbReference type="InterPro" id="IPR050127">
    <property type="entry name" value="Serine_Proteases_S1"/>
</dbReference>
<keyword evidence="4 7" id="KW-0378">Hydrolase</keyword>
<proteinExistence type="predicted"/>
<dbReference type="InterPro" id="IPR001314">
    <property type="entry name" value="Peptidase_S1A"/>
</dbReference>
<protein>
    <submittedName>
        <fullName evidence="10">Trypsin</fullName>
    </submittedName>
</protein>
<evidence type="ECO:0000256" key="5">
    <source>
        <dbReference type="ARBA" id="ARBA00022825"/>
    </source>
</evidence>
<dbReference type="SMART" id="SM00020">
    <property type="entry name" value="Tryp_SPc"/>
    <property type="match status" value="1"/>
</dbReference>
<dbReference type="GO" id="GO:0004252">
    <property type="term" value="F:serine-type endopeptidase activity"/>
    <property type="evidence" value="ECO:0007669"/>
    <property type="project" value="InterPro"/>
</dbReference>
<evidence type="ECO:0000313" key="11">
    <source>
        <dbReference type="Proteomes" id="UP001458880"/>
    </source>
</evidence>
<keyword evidence="11" id="KW-1185">Reference proteome</keyword>
<dbReference type="PRINTS" id="PR00722">
    <property type="entry name" value="CHYMOTRYPSIN"/>
</dbReference>
<keyword evidence="3 7" id="KW-0645">Protease</keyword>
<evidence type="ECO:0000313" key="10">
    <source>
        <dbReference type="EMBL" id="KAK9688339.1"/>
    </source>
</evidence>
<evidence type="ECO:0000256" key="6">
    <source>
        <dbReference type="ARBA" id="ARBA00023157"/>
    </source>
</evidence>
<feature type="signal peptide" evidence="8">
    <location>
        <begin position="1"/>
        <end position="15"/>
    </location>
</feature>
<feature type="chain" id="PRO_5044013430" evidence="8">
    <location>
        <begin position="16"/>
        <end position="277"/>
    </location>
</feature>
<dbReference type="PANTHER" id="PTHR24264">
    <property type="entry name" value="TRYPSIN-RELATED"/>
    <property type="match status" value="1"/>
</dbReference>
<dbReference type="EMBL" id="JASPKY010000595">
    <property type="protein sequence ID" value="KAK9688339.1"/>
    <property type="molecule type" value="Genomic_DNA"/>
</dbReference>
<evidence type="ECO:0000256" key="2">
    <source>
        <dbReference type="ARBA" id="ARBA00022525"/>
    </source>
</evidence>
<evidence type="ECO:0000256" key="7">
    <source>
        <dbReference type="RuleBase" id="RU363034"/>
    </source>
</evidence>
<gene>
    <name evidence="10" type="ORF">QE152_g35623</name>
</gene>
<dbReference type="InterPro" id="IPR001254">
    <property type="entry name" value="Trypsin_dom"/>
</dbReference>
<evidence type="ECO:0000256" key="1">
    <source>
        <dbReference type="ARBA" id="ARBA00004613"/>
    </source>
</evidence>
<dbReference type="PROSITE" id="PS50240">
    <property type="entry name" value="TRYPSIN_DOM"/>
    <property type="match status" value="1"/>
</dbReference>
<dbReference type="InterPro" id="IPR043504">
    <property type="entry name" value="Peptidase_S1_PA_chymotrypsin"/>
</dbReference>
<evidence type="ECO:0000256" key="3">
    <source>
        <dbReference type="ARBA" id="ARBA00022670"/>
    </source>
</evidence>
<dbReference type="CDD" id="cd00190">
    <property type="entry name" value="Tryp_SPc"/>
    <property type="match status" value="1"/>
</dbReference>
<feature type="domain" description="Peptidase S1" evidence="9">
    <location>
        <begin position="41"/>
        <end position="272"/>
    </location>
</feature>
<name>A0AAW1IFN9_POPJA</name>
<comment type="subcellular location">
    <subcellularLocation>
        <location evidence="1">Secreted</location>
    </subcellularLocation>
</comment>
<keyword evidence="2" id="KW-0964">Secreted</keyword>
<dbReference type="FunFam" id="2.40.10.10:FF:000166">
    <property type="entry name" value="Trypsin"/>
    <property type="match status" value="1"/>
</dbReference>
<dbReference type="GO" id="GO:0005615">
    <property type="term" value="C:extracellular space"/>
    <property type="evidence" value="ECO:0007669"/>
    <property type="project" value="TreeGrafter"/>
</dbReference>
<dbReference type="InterPro" id="IPR018114">
    <property type="entry name" value="TRYPSIN_HIS"/>
</dbReference>
<dbReference type="GO" id="GO:0006508">
    <property type="term" value="P:proteolysis"/>
    <property type="evidence" value="ECO:0007669"/>
    <property type="project" value="UniProtKB-KW"/>
</dbReference>
<dbReference type="PANTHER" id="PTHR24264:SF65">
    <property type="entry name" value="SRCR DOMAIN-CONTAINING PROTEIN"/>
    <property type="match status" value="1"/>
</dbReference>
<keyword evidence="5 7" id="KW-0720">Serine protease</keyword>
<dbReference type="InterPro" id="IPR033116">
    <property type="entry name" value="TRYPSIN_SER"/>
</dbReference>
<accession>A0AAW1IFN9</accession>
<dbReference type="Pfam" id="PF00089">
    <property type="entry name" value="Trypsin"/>
    <property type="match status" value="1"/>
</dbReference>
<dbReference type="PROSITE" id="PS00134">
    <property type="entry name" value="TRYPSIN_HIS"/>
    <property type="match status" value="1"/>
</dbReference>
<dbReference type="InterPro" id="IPR009003">
    <property type="entry name" value="Peptidase_S1_PA"/>
</dbReference>
<dbReference type="Gene3D" id="2.40.10.10">
    <property type="entry name" value="Trypsin-like serine proteases"/>
    <property type="match status" value="2"/>
</dbReference>
<dbReference type="Proteomes" id="UP001458880">
    <property type="component" value="Unassembled WGS sequence"/>
</dbReference>
<sequence>MKLLVFLGLLALACANDIDWSTVKSRELVVQNGKSRIHSRIVGGQEASPNVFPYQAGLIVVTPTQNYFCGGVLISANYVLTAAHCLDGVTQVEVRLGAHYINVNEFTQQRFTSYEFEQHPEWNIETLGYDFGLVRLPTPATINAYVQPVALPTWSQIDTTFTGETATLTGWGITSDAGTVLSETLNYLEATIISNLACNIGYLGVIQPSQICTAGDGYTGACTGDSGGAVVNTNRTLVGVMSFALSYSCEAGWPSGHARVTVALPWLNEASDAQINP</sequence>
<keyword evidence="8" id="KW-0732">Signal</keyword>
<evidence type="ECO:0000259" key="9">
    <source>
        <dbReference type="PROSITE" id="PS50240"/>
    </source>
</evidence>
<dbReference type="PROSITE" id="PS00135">
    <property type="entry name" value="TRYPSIN_SER"/>
    <property type="match status" value="1"/>
</dbReference>
<dbReference type="SUPFAM" id="SSF50494">
    <property type="entry name" value="Trypsin-like serine proteases"/>
    <property type="match status" value="1"/>
</dbReference>
<keyword evidence="6" id="KW-1015">Disulfide bond</keyword>
<evidence type="ECO:0000256" key="8">
    <source>
        <dbReference type="SAM" id="SignalP"/>
    </source>
</evidence>
<evidence type="ECO:0000256" key="4">
    <source>
        <dbReference type="ARBA" id="ARBA00022801"/>
    </source>
</evidence>
<dbReference type="AlphaFoldDB" id="A0AAW1IFN9"/>
<organism evidence="10 11">
    <name type="scientific">Popillia japonica</name>
    <name type="common">Japanese beetle</name>
    <dbReference type="NCBI Taxonomy" id="7064"/>
    <lineage>
        <taxon>Eukaryota</taxon>
        <taxon>Metazoa</taxon>
        <taxon>Ecdysozoa</taxon>
        <taxon>Arthropoda</taxon>
        <taxon>Hexapoda</taxon>
        <taxon>Insecta</taxon>
        <taxon>Pterygota</taxon>
        <taxon>Neoptera</taxon>
        <taxon>Endopterygota</taxon>
        <taxon>Coleoptera</taxon>
        <taxon>Polyphaga</taxon>
        <taxon>Scarabaeiformia</taxon>
        <taxon>Scarabaeidae</taxon>
        <taxon>Rutelinae</taxon>
        <taxon>Popillia</taxon>
    </lineage>
</organism>
<comment type="caution">
    <text evidence="10">The sequence shown here is derived from an EMBL/GenBank/DDBJ whole genome shotgun (WGS) entry which is preliminary data.</text>
</comment>
<reference evidence="10 11" key="1">
    <citation type="journal article" date="2024" name="BMC Genomics">
        <title>De novo assembly and annotation of Popillia japonica's genome with initial clues to its potential as an invasive pest.</title>
        <authorList>
            <person name="Cucini C."/>
            <person name="Boschi S."/>
            <person name="Funari R."/>
            <person name="Cardaioli E."/>
            <person name="Iannotti N."/>
            <person name="Marturano G."/>
            <person name="Paoli F."/>
            <person name="Bruttini M."/>
            <person name="Carapelli A."/>
            <person name="Frati F."/>
            <person name="Nardi F."/>
        </authorList>
    </citation>
    <scope>NUCLEOTIDE SEQUENCE [LARGE SCALE GENOMIC DNA]</scope>
    <source>
        <strain evidence="10">DMR45628</strain>
    </source>
</reference>